<dbReference type="GO" id="GO:0008757">
    <property type="term" value="F:S-adenosylmethionine-dependent methyltransferase activity"/>
    <property type="evidence" value="ECO:0007669"/>
    <property type="project" value="InterPro"/>
</dbReference>
<dbReference type="AlphaFoldDB" id="A0A6M4H8G4"/>
<gene>
    <name evidence="2" type="ORF">DSM104440_02454</name>
</gene>
<evidence type="ECO:0000313" key="3">
    <source>
        <dbReference type="Proteomes" id="UP000503096"/>
    </source>
</evidence>
<evidence type="ECO:0000313" key="2">
    <source>
        <dbReference type="EMBL" id="QJR15632.1"/>
    </source>
</evidence>
<dbReference type="Pfam" id="PF08241">
    <property type="entry name" value="Methyltransf_11"/>
    <property type="match status" value="1"/>
</dbReference>
<dbReference type="Proteomes" id="UP000503096">
    <property type="component" value="Chromosome"/>
</dbReference>
<accession>A0A6M4H8G4</accession>
<sequence length="248" mass="28085">MATNTLNEWFATPLGQYLLGKERAYLDDVAPDIFGYHALQIGLAEHDLLRESRIAHRMRIAPWGDGASLRAKSHELPIATQSIDLAVLPHVLEFAADPHAVLREIDRVMMPEGRLVILGFNPWSLWGLRSSIGFTRHQHPWNGTFVSLPRVKDWLALLGFDVNAGRLAAYVPPFDSDQWRRRFGFMEPAGDRWWAIGGAVYMLQAVKRVRGMRLLTPAWQEKAARERSLIAAAKREGHVKSGHLKIIK</sequence>
<name>A0A6M4H8G4_9PROT</name>
<feature type="domain" description="Methyltransferase type 11" evidence="1">
    <location>
        <begin position="69"/>
        <end position="117"/>
    </location>
</feature>
<reference evidence="2 3" key="1">
    <citation type="submission" date="2020-04" db="EMBL/GenBank/DDBJ databases">
        <title>Usitatibacter rugosus gen. nov., sp. nov. and Usitatibacter palustris sp. nov., novel members of Usitatibacteraceae fam. nov. within the order Nitrosomonadales isolated from soil.</title>
        <authorList>
            <person name="Huber K.J."/>
            <person name="Neumann-Schaal M."/>
            <person name="Geppert A."/>
            <person name="Luckner M."/>
            <person name="Wanner G."/>
            <person name="Overmann J."/>
        </authorList>
    </citation>
    <scope>NUCLEOTIDE SEQUENCE [LARGE SCALE GENOMIC DNA]</scope>
    <source>
        <strain evidence="2 3">Swamp67</strain>
    </source>
</reference>
<dbReference type="InterPro" id="IPR013216">
    <property type="entry name" value="Methyltransf_11"/>
</dbReference>
<dbReference type="EMBL" id="CP053073">
    <property type="protein sequence ID" value="QJR15632.1"/>
    <property type="molecule type" value="Genomic_DNA"/>
</dbReference>
<protein>
    <recommendedName>
        <fullName evidence="1">Methyltransferase type 11 domain-containing protein</fullName>
    </recommendedName>
</protein>
<keyword evidence="3" id="KW-1185">Reference proteome</keyword>
<dbReference type="Gene3D" id="3.40.50.150">
    <property type="entry name" value="Vaccinia Virus protein VP39"/>
    <property type="match status" value="1"/>
</dbReference>
<organism evidence="2 3">
    <name type="scientific">Usitatibacter palustris</name>
    <dbReference type="NCBI Taxonomy" id="2732487"/>
    <lineage>
        <taxon>Bacteria</taxon>
        <taxon>Pseudomonadati</taxon>
        <taxon>Pseudomonadota</taxon>
        <taxon>Betaproteobacteria</taxon>
        <taxon>Nitrosomonadales</taxon>
        <taxon>Usitatibacteraceae</taxon>
        <taxon>Usitatibacter</taxon>
    </lineage>
</organism>
<dbReference type="InParanoid" id="A0A6M4H8G4"/>
<proteinExistence type="predicted"/>
<evidence type="ECO:0000259" key="1">
    <source>
        <dbReference type="Pfam" id="PF08241"/>
    </source>
</evidence>
<dbReference type="RefSeq" id="WP_171163080.1">
    <property type="nucleotide sequence ID" value="NZ_CP053073.1"/>
</dbReference>
<dbReference type="FunCoup" id="A0A6M4H8G4">
    <property type="interactions" value="40"/>
</dbReference>
<dbReference type="SUPFAM" id="SSF53335">
    <property type="entry name" value="S-adenosyl-L-methionine-dependent methyltransferases"/>
    <property type="match status" value="1"/>
</dbReference>
<dbReference type="InterPro" id="IPR029063">
    <property type="entry name" value="SAM-dependent_MTases_sf"/>
</dbReference>
<dbReference type="KEGG" id="upl:DSM104440_02454"/>